<accession>A0A382F7D5</accession>
<organism evidence="1">
    <name type="scientific">marine metagenome</name>
    <dbReference type="NCBI Taxonomy" id="408172"/>
    <lineage>
        <taxon>unclassified sequences</taxon>
        <taxon>metagenomes</taxon>
        <taxon>ecological metagenomes</taxon>
    </lineage>
</organism>
<protein>
    <submittedName>
        <fullName evidence="1">Uncharacterized protein</fullName>
    </submittedName>
</protein>
<reference evidence="1" key="1">
    <citation type="submission" date="2018-05" db="EMBL/GenBank/DDBJ databases">
        <authorList>
            <person name="Lanie J.A."/>
            <person name="Ng W.-L."/>
            <person name="Kazmierczak K.M."/>
            <person name="Andrzejewski T.M."/>
            <person name="Davidsen T.M."/>
            <person name="Wayne K.J."/>
            <person name="Tettelin H."/>
            <person name="Glass J.I."/>
            <person name="Rusch D."/>
            <person name="Podicherti R."/>
            <person name="Tsui H.-C.T."/>
            <person name="Winkler M.E."/>
        </authorList>
    </citation>
    <scope>NUCLEOTIDE SEQUENCE</scope>
</reference>
<name>A0A382F7D5_9ZZZZ</name>
<dbReference type="AlphaFoldDB" id="A0A382F7D5"/>
<proteinExistence type="predicted"/>
<evidence type="ECO:0000313" key="1">
    <source>
        <dbReference type="EMBL" id="SVB58595.1"/>
    </source>
</evidence>
<sequence>MGDYITSQRKEFEATVSPVVSEGLAKPIPGTLK</sequence>
<dbReference type="EMBL" id="UINC01048266">
    <property type="protein sequence ID" value="SVB58595.1"/>
    <property type="molecule type" value="Genomic_DNA"/>
</dbReference>
<gene>
    <name evidence="1" type="ORF">METZ01_LOCUS211449</name>
</gene>